<evidence type="ECO:0000313" key="8">
    <source>
        <dbReference type="Ensembl" id="ENSCPGP00000027367.1"/>
    </source>
</evidence>
<dbReference type="PANTHER" id="PTHR19325">
    <property type="entry name" value="COMPLEMENT COMPONENT-RELATED SUSHI DOMAIN-CONTAINING"/>
    <property type="match status" value="1"/>
</dbReference>
<feature type="signal peptide" evidence="6">
    <location>
        <begin position="1"/>
        <end position="33"/>
    </location>
</feature>
<dbReference type="SUPFAM" id="SSF57535">
    <property type="entry name" value="Complement control module/SCR domain"/>
    <property type="match status" value="2"/>
</dbReference>
<dbReference type="Gene3D" id="2.10.70.10">
    <property type="entry name" value="Complement Module, domain 1"/>
    <property type="match status" value="2"/>
</dbReference>
<evidence type="ECO:0000313" key="9">
    <source>
        <dbReference type="Proteomes" id="UP000694419"/>
    </source>
</evidence>
<evidence type="ECO:0000256" key="2">
    <source>
        <dbReference type="ARBA" id="ARBA00022737"/>
    </source>
</evidence>
<dbReference type="CDD" id="cd00033">
    <property type="entry name" value="CCP"/>
    <property type="match status" value="2"/>
</dbReference>
<feature type="chain" id="PRO_5045354200" description="Sushi domain-containing protein" evidence="6">
    <location>
        <begin position="34"/>
        <end position="238"/>
    </location>
</feature>
<keyword evidence="1 5" id="KW-0768">Sushi</keyword>
<dbReference type="PANTHER" id="PTHR19325:SF551">
    <property type="entry name" value="ZONA PELLUCIDA SPERM-BINDING PROTEIN 3 RECEPTOR"/>
    <property type="match status" value="1"/>
</dbReference>
<sequence length="238" mass="26070">MTLCSLWCLRVCALPACFLAHALFSWFCPLSPALQCPSPPNIDNGNHSSQGLEVFPPGMVVNYSCDPGYSLLGEASIHCTDSGNWSLPPPRCAEVVCPAPQIQNGSVSAPKYRYTYKDTVSFKCHQGFTLRGHGTSQCQANRTWDPPVPVCEQGKCQHCHSSVAKDFSRLEVGKRQLALNLPQNSSLLPLPSPNALVAQYQKNLFLCQASPRMPPLHPILHLPRQSGGADLTNTLMWE</sequence>
<feature type="disulfide bond" evidence="5">
    <location>
        <begin position="36"/>
        <end position="79"/>
    </location>
</feature>
<dbReference type="GO" id="GO:0045087">
    <property type="term" value="P:innate immune response"/>
    <property type="evidence" value="ECO:0007669"/>
    <property type="project" value="UniProtKB-KW"/>
</dbReference>
<dbReference type="PROSITE" id="PS50923">
    <property type="entry name" value="SUSHI"/>
    <property type="match status" value="2"/>
</dbReference>
<evidence type="ECO:0000256" key="5">
    <source>
        <dbReference type="PROSITE-ProRule" id="PRU00302"/>
    </source>
</evidence>
<dbReference type="Pfam" id="PF00084">
    <property type="entry name" value="Sushi"/>
    <property type="match status" value="2"/>
</dbReference>
<dbReference type="InterPro" id="IPR000436">
    <property type="entry name" value="Sushi_SCR_CCP_dom"/>
</dbReference>
<feature type="disulfide bond" evidence="5">
    <location>
        <begin position="65"/>
        <end position="92"/>
    </location>
</feature>
<keyword evidence="4" id="KW-0325">Glycoprotein</keyword>
<accession>A0A8C3PTR0</accession>
<evidence type="ECO:0000256" key="1">
    <source>
        <dbReference type="ARBA" id="ARBA00022659"/>
    </source>
</evidence>
<dbReference type="InterPro" id="IPR035976">
    <property type="entry name" value="Sushi/SCR/CCP_sf"/>
</dbReference>
<dbReference type="AlphaFoldDB" id="A0A8C3PTR0"/>
<reference evidence="8" key="2">
    <citation type="submission" date="2025-09" db="UniProtKB">
        <authorList>
            <consortium name="Ensembl"/>
        </authorList>
    </citation>
    <scope>IDENTIFICATION</scope>
</reference>
<protein>
    <recommendedName>
        <fullName evidence="7">Sushi domain-containing protein</fullName>
    </recommendedName>
</protein>
<keyword evidence="2" id="KW-0677">Repeat</keyword>
<dbReference type="Proteomes" id="UP000694419">
    <property type="component" value="Unplaced"/>
</dbReference>
<proteinExistence type="predicted"/>
<comment type="caution">
    <text evidence="5">Lacks conserved residue(s) required for the propagation of feature annotation.</text>
</comment>
<name>A0A8C3PTR0_9CHAR</name>
<reference evidence="8" key="1">
    <citation type="submission" date="2025-08" db="UniProtKB">
        <authorList>
            <consortium name="Ensembl"/>
        </authorList>
    </citation>
    <scope>IDENTIFICATION</scope>
</reference>
<evidence type="ECO:0000256" key="4">
    <source>
        <dbReference type="ARBA" id="ARBA00023180"/>
    </source>
</evidence>
<keyword evidence="6" id="KW-0732">Signal</keyword>
<dbReference type="SMART" id="SM00032">
    <property type="entry name" value="CCP"/>
    <property type="match status" value="2"/>
</dbReference>
<evidence type="ECO:0000259" key="7">
    <source>
        <dbReference type="PROSITE" id="PS50923"/>
    </source>
</evidence>
<keyword evidence="9" id="KW-1185">Reference proteome</keyword>
<feature type="disulfide bond" evidence="5">
    <location>
        <begin position="124"/>
        <end position="151"/>
    </location>
</feature>
<dbReference type="GO" id="GO:0006958">
    <property type="term" value="P:complement activation, classical pathway"/>
    <property type="evidence" value="ECO:0007669"/>
    <property type="project" value="UniProtKB-KW"/>
</dbReference>
<evidence type="ECO:0000256" key="3">
    <source>
        <dbReference type="ARBA" id="ARBA00023157"/>
    </source>
</evidence>
<organism evidence="8 9">
    <name type="scientific">Calidris pygmaea</name>
    <name type="common">Spoon-billed sandpiper</name>
    <dbReference type="NCBI Taxonomy" id="425635"/>
    <lineage>
        <taxon>Eukaryota</taxon>
        <taxon>Metazoa</taxon>
        <taxon>Chordata</taxon>
        <taxon>Craniata</taxon>
        <taxon>Vertebrata</taxon>
        <taxon>Euteleostomi</taxon>
        <taxon>Archelosauria</taxon>
        <taxon>Archosauria</taxon>
        <taxon>Dinosauria</taxon>
        <taxon>Saurischia</taxon>
        <taxon>Theropoda</taxon>
        <taxon>Coelurosauria</taxon>
        <taxon>Aves</taxon>
        <taxon>Neognathae</taxon>
        <taxon>Neoaves</taxon>
        <taxon>Charadriiformes</taxon>
        <taxon>Scolopacidae</taxon>
        <taxon>Calidris</taxon>
    </lineage>
</organism>
<dbReference type="Ensembl" id="ENSCPGT00000029871.1">
    <property type="protein sequence ID" value="ENSCPGP00000027367.1"/>
    <property type="gene ID" value="ENSCPGG00000018855.1"/>
</dbReference>
<keyword evidence="3 5" id="KW-1015">Disulfide bond</keyword>
<feature type="domain" description="Sushi" evidence="7">
    <location>
        <begin position="34"/>
        <end position="94"/>
    </location>
</feature>
<evidence type="ECO:0000256" key="6">
    <source>
        <dbReference type="SAM" id="SignalP"/>
    </source>
</evidence>
<feature type="domain" description="Sushi" evidence="7">
    <location>
        <begin position="95"/>
        <end position="153"/>
    </location>
</feature>
<dbReference type="InterPro" id="IPR050350">
    <property type="entry name" value="Compl-Cell_Adhes-Reg"/>
</dbReference>